<evidence type="ECO:0008006" key="2">
    <source>
        <dbReference type="Google" id="ProtNLM"/>
    </source>
</evidence>
<name>X0YM55_9ZZZZ</name>
<evidence type="ECO:0000313" key="1">
    <source>
        <dbReference type="EMBL" id="GAG48027.1"/>
    </source>
</evidence>
<gene>
    <name evidence="1" type="ORF">S01H1_82168</name>
</gene>
<sequence length="187" mass="22359">IFTFFGRPHRIPRSRAHSTKERLRKNLIELEKFKEGKEFVYFTAIDSDDMFHKDAVQEIQCCDYKDNGALYYPNTYVLDLRTQKMIDYYTKLKFCLPFYTLLFRGETFFDHEKHFEVIKNLENHLLVTRAFDAFRLKNGMCMMTIHGYNASSRWGTVEKKRKVNGEEKLKVLKDFGLNNLKKNVDKQ</sequence>
<organism evidence="1">
    <name type="scientific">marine sediment metagenome</name>
    <dbReference type="NCBI Taxonomy" id="412755"/>
    <lineage>
        <taxon>unclassified sequences</taxon>
        <taxon>metagenomes</taxon>
        <taxon>ecological metagenomes</taxon>
    </lineage>
</organism>
<dbReference type="AlphaFoldDB" id="X0YM55"/>
<accession>X0YM55</accession>
<proteinExistence type="predicted"/>
<feature type="non-terminal residue" evidence="1">
    <location>
        <position position="1"/>
    </location>
</feature>
<dbReference type="EMBL" id="BARS01055681">
    <property type="protein sequence ID" value="GAG48027.1"/>
    <property type="molecule type" value="Genomic_DNA"/>
</dbReference>
<comment type="caution">
    <text evidence="1">The sequence shown here is derived from an EMBL/GenBank/DDBJ whole genome shotgun (WGS) entry which is preliminary data.</text>
</comment>
<protein>
    <recommendedName>
        <fullName evidence="2">Glycosyltransferase 2-like domain-containing protein</fullName>
    </recommendedName>
</protein>
<reference evidence="1" key="1">
    <citation type="journal article" date="2014" name="Front. Microbiol.">
        <title>High frequency of phylogenetically diverse reductive dehalogenase-homologous genes in deep subseafloor sedimentary metagenomes.</title>
        <authorList>
            <person name="Kawai M."/>
            <person name="Futagami T."/>
            <person name="Toyoda A."/>
            <person name="Takaki Y."/>
            <person name="Nishi S."/>
            <person name="Hori S."/>
            <person name="Arai W."/>
            <person name="Tsubouchi T."/>
            <person name="Morono Y."/>
            <person name="Uchiyama I."/>
            <person name="Ito T."/>
            <person name="Fujiyama A."/>
            <person name="Inagaki F."/>
            <person name="Takami H."/>
        </authorList>
    </citation>
    <scope>NUCLEOTIDE SEQUENCE</scope>
    <source>
        <strain evidence="1">Expedition CK06-06</strain>
    </source>
</reference>